<evidence type="ECO:0000313" key="2">
    <source>
        <dbReference type="EMBL" id="KAF6135794.1"/>
    </source>
</evidence>
<name>A0A7J7KZT9_9MAGN</name>
<feature type="region of interest" description="Disordered" evidence="1">
    <location>
        <begin position="731"/>
        <end position="754"/>
    </location>
</feature>
<feature type="compositionally biased region" description="Basic and acidic residues" evidence="1">
    <location>
        <begin position="731"/>
        <end position="742"/>
    </location>
</feature>
<feature type="region of interest" description="Disordered" evidence="1">
    <location>
        <begin position="38"/>
        <end position="61"/>
    </location>
</feature>
<comment type="caution">
    <text evidence="2">The sequence shown here is derived from an EMBL/GenBank/DDBJ whole genome shotgun (WGS) entry which is preliminary data.</text>
</comment>
<dbReference type="OrthoDB" id="766405at2759"/>
<dbReference type="EMBL" id="JACGCM010002779">
    <property type="protein sequence ID" value="KAF6135794.1"/>
    <property type="molecule type" value="Genomic_DNA"/>
</dbReference>
<proteinExistence type="predicted"/>
<feature type="compositionally biased region" description="Polar residues" evidence="1">
    <location>
        <begin position="561"/>
        <end position="584"/>
    </location>
</feature>
<keyword evidence="3" id="KW-1185">Reference proteome</keyword>
<feature type="compositionally biased region" description="Basic residues" evidence="1">
    <location>
        <begin position="43"/>
        <end position="52"/>
    </location>
</feature>
<dbReference type="Proteomes" id="UP000541444">
    <property type="component" value="Unassembled WGS sequence"/>
</dbReference>
<accession>A0A7J7KZT9</accession>
<organism evidence="2 3">
    <name type="scientific">Kingdonia uniflora</name>
    <dbReference type="NCBI Taxonomy" id="39325"/>
    <lineage>
        <taxon>Eukaryota</taxon>
        <taxon>Viridiplantae</taxon>
        <taxon>Streptophyta</taxon>
        <taxon>Embryophyta</taxon>
        <taxon>Tracheophyta</taxon>
        <taxon>Spermatophyta</taxon>
        <taxon>Magnoliopsida</taxon>
        <taxon>Ranunculales</taxon>
        <taxon>Circaeasteraceae</taxon>
        <taxon>Kingdonia</taxon>
    </lineage>
</organism>
<evidence type="ECO:0000313" key="3">
    <source>
        <dbReference type="Proteomes" id="UP000541444"/>
    </source>
</evidence>
<evidence type="ECO:0000256" key="1">
    <source>
        <dbReference type="SAM" id="MobiDB-lite"/>
    </source>
</evidence>
<dbReference type="AlphaFoldDB" id="A0A7J7KZT9"/>
<feature type="region of interest" description="Disordered" evidence="1">
    <location>
        <begin position="787"/>
        <end position="806"/>
    </location>
</feature>
<feature type="region of interest" description="Disordered" evidence="1">
    <location>
        <begin position="264"/>
        <end position="289"/>
    </location>
</feature>
<feature type="region of interest" description="Disordered" evidence="1">
    <location>
        <begin position="560"/>
        <end position="588"/>
    </location>
</feature>
<feature type="compositionally biased region" description="Polar residues" evidence="1">
    <location>
        <begin position="264"/>
        <end position="278"/>
    </location>
</feature>
<sequence>MKRERTWSSSFDLEGGILTRNRSKIFLHHTRSGRARFDDPLCKKNRRNTKTKSPHDLSSPITDPLLVTIEENAFDNNVEDGDVSHSLVKDLRARRIFSPTTEEKIIEDEVIKVGVDEGERKQCGDNWVQTTPPDDVFLDRSKEGFVDFVAENPNGGKNDGCGGGEGHNKLNQVISRAKLGVLVPCSQKKIFKSPGSFSYRRLLPYLNAIVNVNSSDTLGIRPCRKLEKCVEEQPPSPPSAAQKMEISLPVEHLLRNSDAIQIQKSNNSSDVNCTNSESLKQRNTETANQNPSEVLNVCDPMITVASFSETERESQVRHNISFIKLGPIMENPKVIMNDSCSVGDNSIKHNQLNSSAKMAGRGLSHGVPVPCSKTKLFKTPSSFNYRRLLPYLNDVANIISSDTFETLPCKKMEKCVEERLPRLPSAIQQMEKYLPLELLSGDAGPIQTQQSYYSSDASRPNSESPEQHSMGTANQNPLEVQNLYDPMVTVPPFLDSERESHVQYDISRNKLEAVQENILTVKPSFSSRIDAQAKSIKESRFDDHLYFSTEDEDNCIKLAPNFSSDRQQPPETLGLHQNSSNSSPFVPGSPIEGILKRNPRGCRGLCTCLNCASFRLHAERAFEFSKTQMQDAEEVATGLMKEVSYLRNLLLKSIDGGEHNLAVQSHKILGNFFLFKEIYNGKSFTGRKAAKKPTQSERLASLEDANTLMVNKMDAMMAVIFTLSTKNPSVEKEQSEGVHDNVESVTRGRGRDLPMGVFMRDNRNAGINPTSPTPLRVVGRRKETIFPQNRPEISDSDNEQRGTRQSNTFASLEIDVESVDKFADFRDNEVFVEIEENRVRDRHQTPTSNDVTTGAAQGISMILRRLEGRPADQIILDHEGIGHNRQNRGEGEANFPRVHDTLFTNMQGTGAGTGAGTDAIGHGTLLSGTEGTSVGYLRQAHVGHVGTSDSAAQAHLPNLNPTLLLGRASTTHLSPNEENPSSLHLPSPYQRETAFGGEGERGPSTTSSTTAVNTLLTITPSLPIDPTMRAPLLTAAIALPITETVSMTAPTTTPIVASGNRNFPALPTTTQRTAAFNTAALRPPPTENRGDNIPQTAPLGYESNSPHTLHNTSAAVPGFVPQREFVSQNQQRQSGFGFVRTDREEHKYWGDNGEINRGFTYRYIPVHERRGRGREINTNNYVSRIHSDGFHSDSGIGGRRSQDTNQGDQIASAVITAIRTVGQDVKLNIPELDGKAGFMEWLSRVDRILTCKRYGDSKSVMLLETKLTEYALNWWDNI</sequence>
<feature type="compositionally biased region" description="Polar residues" evidence="1">
    <location>
        <begin position="971"/>
        <end position="984"/>
    </location>
</feature>
<feature type="region of interest" description="Disordered" evidence="1">
    <location>
        <begin position="971"/>
        <end position="1011"/>
    </location>
</feature>
<dbReference type="PANTHER" id="PTHR34461">
    <property type="entry name" value="EXPRESSED PROTEIN"/>
    <property type="match status" value="1"/>
</dbReference>
<dbReference type="PANTHER" id="PTHR34461:SF4">
    <property type="entry name" value="OS01G0101800 PROTEIN"/>
    <property type="match status" value="1"/>
</dbReference>
<protein>
    <submittedName>
        <fullName evidence="2">Uncharacterized protein</fullName>
    </submittedName>
</protein>
<feature type="region of interest" description="Disordered" evidence="1">
    <location>
        <begin position="451"/>
        <end position="473"/>
    </location>
</feature>
<gene>
    <name evidence="2" type="ORF">GIB67_028650</name>
</gene>
<reference evidence="2 3" key="1">
    <citation type="journal article" date="2020" name="IScience">
        <title>Genome Sequencing of the Endangered Kingdonia uniflora (Circaeasteraceae, Ranunculales) Reveals Potential Mechanisms of Evolutionary Specialization.</title>
        <authorList>
            <person name="Sun Y."/>
            <person name="Deng T."/>
            <person name="Zhang A."/>
            <person name="Moore M.J."/>
            <person name="Landis J.B."/>
            <person name="Lin N."/>
            <person name="Zhang H."/>
            <person name="Zhang X."/>
            <person name="Huang J."/>
            <person name="Zhang X."/>
            <person name="Sun H."/>
            <person name="Wang H."/>
        </authorList>
    </citation>
    <scope>NUCLEOTIDE SEQUENCE [LARGE SCALE GENOMIC DNA]</scope>
    <source>
        <strain evidence="2">TB1705</strain>
        <tissue evidence="2">Leaf</tissue>
    </source>
</reference>